<proteinExistence type="predicted"/>
<name>A0ABR6XS89_9BURK</name>
<organism evidence="1 2">
    <name type="scientific">Undibacterium amnicola</name>
    <dbReference type="NCBI Taxonomy" id="1834038"/>
    <lineage>
        <taxon>Bacteria</taxon>
        <taxon>Pseudomonadati</taxon>
        <taxon>Pseudomonadota</taxon>
        <taxon>Betaproteobacteria</taxon>
        <taxon>Burkholderiales</taxon>
        <taxon>Oxalobacteraceae</taxon>
        <taxon>Undibacterium</taxon>
    </lineage>
</organism>
<gene>
    <name evidence="1" type="ORF">H8K33_12470</name>
</gene>
<evidence type="ECO:0000313" key="1">
    <source>
        <dbReference type="EMBL" id="MBC3832330.1"/>
    </source>
</evidence>
<comment type="caution">
    <text evidence="1">The sequence shown here is derived from an EMBL/GenBank/DDBJ whole genome shotgun (WGS) entry which is preliminary data.</text>
</comment>
<dbReference type="RefSeq" id="WP_186891384.1">
    <property type="nucleotide sequence ID" value="NZ_JACOFU010000005.1"/>
</dbReference>
<keyword evidence="2" id="KW-1185">Reference proteome</keyword>
<dbReference type="Proteomes" id="UP000643610">
    <property type="component" value="Unassembled WGS sequence"/>
</dbReference>
<evidence type="ECO:0000313" key="2">
    <source>
        <dbReference type="Proteomes" id="UP000643610"/>
    </source>
</evidence>
<protein>
    <submittedName>
        <fullName evidence="1">Uncharacterized protein</fullName>
    </submittedName>
</protein>
<accession>A0ABR6XS89</accession>
<reference evidence="1 2" key="1">
    <citation type="submission" date="2020-08" db="EMBL/GenBank/DDBJ databases">
        <title>Novel species isolated from subtropical streams in China.</title>
        <authorList>
            <person name="Lu H."/>
        </authorList>
    </citation>
    <scope>NUCLEOTIDE SEQUENCE [LARGE SCALE GENOMIC DNA]</scope>
    <source>
        <strain evidence="1 2">KCTC 52442</strain>
    </source>
</reference>
<dbReference type="EMBL" id="JACOFU010000005">
    <property type="protein sequence ID" value="MBC3832330.1"/>
    <property type="molecule type" value="Genomic_DNA"/>
</dbReference>
<sequence length="435" mass="49177">MHIHILQLVLLILLSAMSLPVISQERLPCEWGNINVSNPACERPQVILKKYRNASTYAEHQSLLSDLNQLRNEDFQHQMKAKKTANLYDPFMDEALMFWLDWYQVAFKARSENRQLLDTETWRKHIQLAHRDPYAAIASLNKLSASADENDSALRLLLIGALTNQLNTLAEAANQASVSIQSKDNDHEKRSQRFDIYVEKHKLDFNIGETCYGGNYTGRHFAAVKKRYPQSNYAQAAAYLAMRITPCGECEGDFSCYLSKGLAPMGDFLQAYPQSTYVTMLLKRANNQIRGQFIVRESQGDYLSKSDPKTGDYSAQSAANVLIAFEGSLKQIAPTELISTKLLLADLYIKLNQRGNAKRVIDWLVEHAQDSAELVALRQALAGDHVPKQVENTKQVAEKKKELMQAYRRQACELDKAWLGQDGVACQDARLTVTE</sequence>